<reference evidence="1 2" key="1">
    <citation type="submission" date="2022-05" db="EMBL/GenBank/DDBJ databases">
        <title>Novel Pseudomonas spp. Isolated from a Rainbow Trout Aquaculture Facility.</title>
        <authorList>
            <person name="Testerman T."/>
            <person name="Graf J."/>
        </authorList>
    </citation>
    <scope>NUCLEOTIDE SEQUENCE [LARGE SCALE GENOMIC DNA]</scope>
    <source>
        <strain evidence="1 2">ID1042</strain>
    </source>
</reference>
<gene>
    <name evidence="1" type="ORF">M5G27_11160</name>
</gene>
<keyword evidence="2" id="KW-1185">Reference proteome</keyword>
<evidence type="ECO:0000313" key="2">
    <source>
        <dbReference type="Proteomes" id="UP001148185"/>
    </source>
</evidence>
<comment type="caution">
    <text evidence="1">The sequence shown here is derived from an EMBL/GenBank/DDBJ whole genome shotgun (WGS) entry which is preliminary data.</text>
</comment>
<sequence length="59" mass="6636">MKIAIIPFDRVSDHCGMPAPVPILAQAWGVPTRKNQEDQCHNLLRLQGRLNRQTDAGWA</sequence>
<organism evidence="1 2">
    <name type="scientific">Pseudomonas shahriarae</name>
    <dbReference type="NCBI Taxonomy" id="2745512"/>
    <lineage>
        <taxon>Bacteria</taxon>
        <taxon>Pseudomonadati</taxon>
        <taxon>Pseudomonadota</taxon>
        <taxon>Gammaproteobacteria</taxon>
        <taxon>Pseudomonadales</taxon>
        <taxon>Pseudomonadaceae</taxon>
        <taxon>Pseudomonas</taxon>
    </lineage>
</organism>
<name>A0A9X4C0V9_9PSED</name>
<accession>A0A9X4C0V9</accession>
<dbReference type="RefSeq" id="WP_273876985.1">
    <property type="nucleotide sequence ID" value="NZ_JAMDHA010000013.1"/>
</dbReference>
<dbReference type="Proteomes" id="UP001148185">
    <property type="component" value="Unassembled WGS sequence"/>
</dbReference>
<dbReference type="EMBL" id="JAMDHA010000013">
    <property type="protein sequence ID" value="MDD1008031.1"/>
    <property type="molecule type" value="Genomic_DNA"/>
</dbReference>
<dbReference type="AlphaFoldDB" id="A0A9X4C0V9"/>
<evidence type="ECO:0000313" key="1">
    <source>
        <dbReference type="EMBL" id="MDD1008031.1"/>
    </source>
</evidence>
<protein>
    <submittedName>
        <fullName evidence="1">Uncharacterized protein</fullName>
    </submittedName>
</protein>
<proteinExistence type="predicted"/>